<dbReference type="InterPro" id="IPR000277">
    <property type="entry name" value="Cys/Met-Metab_PyrdxlP-dep_enz"/>
</dbReference>
<comment type="cofactor">
    <cofactor evidence="1 4">
        <name>pyridoxal 5'-phosphate</name>
        <dbReference type="ChEBI" id="CHEBI:597326"/>
    </cofactor>
</comment>
<accession>A0A0C5VG20</accession>
<evidence type="ECO:0000313" key="5">
    <source>
        <dbReference type="EMBL" id="AJQ92338.1"/>
    </source>
</evidence>
<keyword evidence="2 3" id="KW-0663">Pyridoxal phosphate</keyword>
<dbReference type="InterPro" id="IPR015424">
    <property type="entry name" value="PyrdxlP-dep_Trfase"/>
</dbReference>
<dbReference type="Gene3D" id="3.90.1150.10">
    <property type="entry name" value="Aspartate Aminotransferase, domain 1"/>
    <property type="match status" value="1"/>
</dbReference>
<dbReference type="GO" id="GO:0005737">
    <property type="term" value="C:cytoplasm"/>
    <property type="evidence" value="ECO:0007669"/>
    <property type="project" value="TreeGrafter"/>
</dbReference>
<dbReference type="OrthoDB" id="9805807at2"/>
<dbReference type="GO" id="GO:0030170">
    <property type="term" value="F:pyridoxal phosphate binding"/>
    <property type="evidence" value="ECO:0007669"/>
    <property type="project" value="InterPro"/>
</dbReference>
<dbReference type="HOGENOM" id="CLU_018986_4_0_6"/>
<dbReference type="Gene3D" id="3.40.640.10">
    <property type="entry name" value="Type I PLP-dependent aspartate aminotransferase-like (Major domain)"/>
    <property type="match status" value="1"/>
</dbReference>
<dbReference type="GO" id="GO:0003962">
    <property type="term" value="F:cystathionine gamma-synthase activity"/>
    <property type="evidence" value="ECO:0007669"/>
    <property type="project" value="UniProtKB-EC"/>
</dbReference>
<organism evidence="5 6">
    <name type="scientific">Gynuella sunshinyii YC6258</name>
    <dbReference type="NCBI Taxonomy" id="1445510"/>
    <lineage>
        <taxon>Bacteria</taxon>
        <taxon>Pseudomonadati</taxon>
        <taxon>Pseudomonadota</taxon>
        <taxon>Gammaproteobacteria</taxon>
        <taxon>Oceanospirillales</taxon>
        <taxon>Saccharospirillaceae</taxon>
        <taxon>Gynuella</taxon>
    </lineage>
</organism>
<feature type="modified residue" description="N6-(pyridoxal phosphate)lysine" evidence="3">
    <location>
        <position position="202"/>
    </location>
</feature>
<dbReference type="CDD" id="cd00614">
    <property type="entry name" value="CGS_like"/>
    <property type="match status" value="1"/>
</dbReference>
<dbReference type="STRING" id="1445510.YC6258_00288"/>
<dbReference type="PIRSF" id="PIRSF001434">
    <property type="entry name" value="CGS"/>
    <property type="match status" value="1"/>
</dbReference>
<dbReference type="Pfam" id="PF01053">
    <property type="entry name" value="Cys_Met_Meta_PP"/>
    <property type="match status" value="1"/>
</dbReference>
<evidence type="ECO:0000256" key="2">
    <source>
        <dbReference type="ARBA" id="ARBA00022898"/>
    </source>
</evidence>
<dbReference type="SUPFAM" id="SSF53383">
    <property type="entry name" value="PLP-dependent transferases"/>
    <property type="match status" value="1"/>
</dbReference>
<dbReference type="EC" id="2.5.1.49" evidence="5"/>
<sequence length="395" mass="43423">MKYVTEAVHASKTYLEDMHSEAIAMTSAYDFASAEEAAQRFSGTQTGNVYSRFTNPGVELFEHRLAALEGTEAALGVASGMGAYLLLGLTFLRQGDHVLLASGIFGTTTHLFKNIFGQFGITTTTIAASDLNAWSDHMTPHTRMVIVETPTNPLMEIANLRQLADIARKNNALFVVDNTLLTPVFQRPIEFGADIVLHSAGKFLDGQGRCVAGALAGRQEHIDRLRLCLRTTGVNMSPFNAWILSKGLETLKARMLLHEHNSLQIYQWLKNHPAVEQVISTFDENHPDASLIASQQKGHCPIISFRLNADQAGTLAFIDRLGLIKRCTNIGDAQTMITHPATTTHCRYPAEERNLFGISDNLLRICIGLEEPEDVIEDLAQAMSPTHPQSTLRVG</sequence>
<evidence type="ECO:0000256" key="3">
    <source>
        <dbReference type="PIRSR" id="PIRSR001434-2"/>
    </source>
</evidence>
<dbReference type="EC" id="2.5.1.48" evidence="5"/>
<evidence type="ECO:0000313" key="6">
    <source>
        <dbReference type="Proteomes" id="UP000032266"/>
    </source>
</evidence>
<dbReference type="GO" id="GO:0019346">
    <property type="term" value="P:transsulfuration"/>
    <property type="evidence" value="ECO:0007669"/>
    <property type="project" value="InterPro"/>
</dbReference>
<dbReference type="PANTHER" id="PTHR11808:SF80">
    <property type="entry name" value="CYSTATHIONINE GAMMA-LYASE"/>
    <property type="match status" value="1"/>
</dbReference>
<dbReference type="RefSeq" id="WP_044615426.1">
    <property type="nucleotide sequence ID" value="NZ_CP007142.1"/>
</dbReference>
<dbReference type="PANTHER" id="PTHR11808">
    <property type="entry name" value="TRANS-SULFURATION ENZYME FAMILY MEMBER"/>
    <property type="match status" value="1"/>
</dbReference>
<dbReference type="KEGG" id="gsn:YC6258_00288"/>
<comment type="similarity">
    <text evidence="4">Belongs to the trans-sulfuration enzymes family.</text>
</comment>
<protein>
    <submittedName>
        <fullName evidence="5">Cystathionine beta-lyase/cystathionine gamma-synthase</fullName>
        <ecNumber evidence="5">2.5.1.48</ecNumber>
        <ecNumber evidence="5">2.5.1.49</ecNumber>
    </submittedName>
</protein>
<keyword evidence="5" id="KW-0456">Lyase</keyword>
<evidence type="ECO:0000256" key="4">
    <source>
        <dbReference type="RuleBase" id="RU362118"/>
    </source>
</evidence>
<keyword evidence="6" id="KW-1185">Reference proteome</keyword>
<dbReference type="PATRIC" id="fig|1445510.3.peg.280"/>
<name>A0A0C5VG20_9GAMM</name>
<dbReference type="FunFam" id="3.40.640.10:FF:000046">
    <property type="entry name" value="Cystathionine gamma-lyase"/>
    <property type="match status" value="1"/>
</dbReference>
<evidence type="ECO:0000256" key="1">
    <source>
        <dbReference type="ARBA" id="ARBA00001933"/>
    </source>
</evidence>
<gene>
    <name evidence="5" type="ORF">YC6258_00288</name>
</gene>
<dbReference type="InterPro" id="IPR015421">
    <property type="entry name" value="PyrdxlP-dep_Trfase_major"/>
</dbReference>
<dbReference type="AlphaFoldDB" id="A0A0C5VG20"/>
<proteinExistence type="inferred from homology"/>
<dbReference type="EMBL" id="CP007142">
    <property type="protein sequence ID" value="AJQ92338.1"/>
    <property type="molecule type" value="Genomic_DNA"/>
</dbReference>
<dbReference type="Proteomes" id="UP000032266">
    <property type="component" value="Chromosome"/>
</dbReference>
<dbReference type="InterPro" id="IPR015422">
    <property type="entry name" value="PyrdxlP-dep_Trfase_small"/>
</dbReference>
<dbReference type="GO" id="GO:0003961">
    <property type="term" value="F:O-acetylhomoserine aminocarboxypropyltransferase activity"/>
    <property type="evidence" value="ECO:0007669"/>
    <property type="project" value="UniProtKB-EC"/>
</dbReference>
<dbReference type="GO" id="GO:0016846">
    <property type="term" value="F:carbon-sulfur lyase activity"/>
    <property type="evidence" value="ECO:0007669"/>
    <property type="project" value="TreeGrafter"/>
</dbReference>
<keyword evidence="5" id="KW-0808">Transferase</keyword>
<reference evidence="5 6" key="1">
    <citation type="submission" date="2014-01" db="EMBL/GenBank/DDBJ databases">
        <title>Full genme sequencing of cellulolytic bacterium Gynuella sunshinyii YC6258T gen. nov., sp. nov.</title>
        <authorList>
            <person name="Khan H."/>
            <person name="Chung E.J."/>
            <person name="Chung Y.R."/>
        </authorList>
    </citation>
    <scope>NUCLEOTIDE SEQUENCE [LARGE SCALE GENOMIC DNA]</scope>
    <source>
        <strain evidence="5 6">YC6258</strain>
    </source>
</reference>